<gene>
    <name evidence="5" type="ORF">EUU22_09190</name>
</gene>
<evidence type="ECO:0000256" key="4">
    <source>
        <dbReference type="SAM" id="SignalP"/>
    </source>
</evidence>
<dbReference type="Gene3D" id="3.40.190.10">
    <property type="entry name" value="Periplasmic binding protein-like II"/>
    <property type="match status" value="1"/>
</dbReference>
<sequence length="422" mass="45630">MNNRTILSRFAAGALAGASLLASTAAFAGEITIWCWDPNFNVAIMKEAGARYTAKHPETTFNVVDFAKADVEQKLQTALSSGTTDALPDIVLIEDYGAQKYLQSFPGAFAALSDKIDYSGFAPYKVQLMTLDGSVYGVPFDSGVTGLYYRKDYLEQAGFKPEDMQDLTWDRYIEIGKAVEEKTGKKMLGLDVNDAGFVRILMQSAGSWYFDKDGNLSIEGNAALKAALETEQKILQANLHKPAAGWTEWVSTFTSGDVATVTTGVWITGTVKAQADQAGKWGVAPIPKLNVESASNASNLGGSSWYVIDSSAEKDEAIDFLNEVYAKDVDFYQKILTERGAVGSLLAARTGPAYGEADAFFGGEKVWQNFSDWLAKVPSVNYGIFTNEVDTAVTVHLPDLAKGANVDEVLKAIQSQAEGQIQ</sequence>
<evidence type="ECO:0000313" key="6">
    <source>
        <dbReference type="Proteomes" id="UP000291088"/>
    </source>
</evidence>
<dbReference type="SUPFAM" id="SSF53850">
    <property type="entry name" value="Periplasmic binding protein-like II"/>
    <property type="match status" value="1"/>
</dbReference>
<comment type="subcellular location">
    <subcellularLocation>
        <location evidence="1">Periplasm</location>
    </subcellularLocation>
</comment>
<dbReference type="InterPro" id="IPR050490">
    <property type="entry name" value="Bact_solute-bd_prot1"/>
</dbReference>
<protein>
    <submittedName>
        <fullName evidence="5">Extracellular solute-binding protein</fullName>
    </submittedName>
</protein>
<name>A0A4Q2TBH8_9HYPH</name>
<dbReference type="GO" id="GO:0042597">
    <property type="term" value="C:periplasmic space"/>
    <property type="evidence" value="ECO:0007669"/>
    <property type="project" value="UniProtKB-SubCell"/>
</dbReference>
<evidence type="ECO:0000256" key="3">
    <source>
        <dbReference type="ARBA" id="ARBA00022764"/>
    </source>
</evidence>
<accession>A0A4Q2TBH8</accession>
<dbReference type="RefSeq" id="WP_129331726.1">
    <property type="nucleotide sequence ID" value="NZ_SDVB01000191.1"/>
</dbReference>
<dbReference type="InterPro" id="IPR006059">
    <property type="entry name" value="SBP"/>
</dbReference>
<keyword evidence="4" id="KW-0732">Signal</keyword>
<dbReference type="Pfam" id="PF13416">
    <property type="entry name" value="SBP_bac_8"/>
    <property type="match status" value="1"/>
</dbReference>
<proteinExistence type="inferred from homology"/>
<dbReference type="PANTHER" id="PTHR43649:SF32">
    <property type="entry name" value="SUGAR BINDING SECRETED PROTEIN"/>
    <property type="match status" value="1"/>
</dbReference>
<reference evidence="5 6" key="1">
    <citation type="submission" date="2019-01" db="EMBL/GenBank/DDBJ databases">
        <authorList>
            <person name="Deng T."/>
        </authorList>
    </citation>
    <scope>NUCLEOTIDE SEQUENCE [LARGE SCALE GENOMIC DNA]</scope>
    <source>
        <strain evidence="5 6">F8825</strain>
    </source>
</reference>
<feature type="chain" id="PRO_5020702002" evidence="4">
    <location>
        <begin position="29"/>
        <end position="422"/>
    </location>
</feature>
<evidence type="ECO:0000313" key="5">
    <source>
        <dbReference type="EMBL" id="RYC15778.1"/>
    </source>
</evidence>
<dbReference type="OrthoDB" id="2515046at2"/>
<evidence type="ECO:0000256" key="1">
    <source>
        <dbReference type="ARBA" id="ARBA00004418"/>
    </source>
</evidence>
<comment type="caution">
    <text evidence="5">The sequence shown here is derived from an EMBL/GenBank/DDBJ whole genome shotgun (WGS) entry which is preliminary data.</text>
</comment>
<comment type="similarity">
    <text evidence="2">Belongs to the bacterial solute-binding protein 1 family.</text>
</comment>
<keyword evidence="3" id="KW-0574">Periplasm</keyword>
<dbReference type="Proteomes" id="UP000291088">
    <property type="component" value="Unassembled WGS sequence"/>
</dbReference>
<dbReference type="EMBL" id="SDVB01000191">
    <property type="protein sequence ID" value="RYC15778.1"/>
    <property type="molecule type" value="Genomic_DNA"/>
</dbReference>
<dbReference type="PANTHER" id="PTHR43649">
    <property type="entry name" value="ARABINOSE-BINDING PROTEIN-RELATED"/>
    <property type="match status" value="1"/>
</dbReference>
<keyword evidence="6" id="KW-1185">Reference proteome</keyword>
<evidence type="ECO:0000256" key="2">
    <source>
        <dbReference type="ARBA" id="ARBA00008520"/>
    </source>
</evidence>
<feature type="signal peptide" evidence="4">
    <location>
        <begin position="1"/>
        <end position="28"/>
    </location>
</feature>
<organism evidence="5 6">
    <name type="scientific">Ciceribacter ferrooxidans</name>
    <dbReference type="NCBI Taxonomy" id="2509717"/>
    <lineage>
        <taxon>Bacteria</taxon>
        <taxon>Pseudomonadati</taxon>
        <taxon>Pseudomonadota</taxon>
        <taxon>Alphaproteobacteria</taxon>
        <taxon>Hyphomicrobiales</taxon>
        <taxon>Rhizobiaceae</taxon>
        <taxon>Ciceribacter</taxon>
    </lineage>
</organism>
<dbReference type="AlphaFoldDB" id="A0A4Q2TBH8"/>